<dbReference type="PANTHER" id="PTHR30204">
    <property type="entry name" value="REDOX-CYCLING DRUG-SENSING TRANSCRIPTIONAL ACTIVATOR SOXR"/>
    <property type="match status" value="1"/>
</dbReference>
<dbReference type="STRING" id="1796616.A4V09_08770"/>
<dbReference type="GO" id="GO:0003700">
    <property type="term" value="F:DNA-binding transcription factor activity"/>
    <property type="evidence" value="ECO:0007669"/>
    <property type="project" value="InterPro"/>
</dbReference>
<evidence type="ECO:0000256" key="4">
    <source>
        <dbReference type="ARBA" id="ARBA00023163"/>
    </source>
</evidence>
<dbReference type="SMART" id="SM00422">
    <property type="entry name" value="HTH_MERR"/>
    <property type="match status" value="1"/>
</dbReference>
<evidence type="ECO:0000313" key="6">
    <source>
        <dbReference type="EMBL" id="ANU75850.1"/>
    </source>
</evidence>
<dbReference type="GO" id="GO:0003677">
    <property type="term" value="F:DNA binding"/>
    <property type="evidence" value="ECO:0007669"/>
    <property type="project" value="UniProtKB-KW"/>
</dbReference>
<dbReference type="InterPro" id="IPR009061">
    <property type="entry name" value="DNA-bd_dom_put_sf"/>
</dbReference>
<keyword evidence="3" id="KW-0010">Activator</keyword>
<dbReference type="PROSITE" id="PS50937">
    <property type="entry name" value="HTH_MERR_2"/>
    <property type="match status" value="1"/>
</dbReference>
<keyword evidence="2" id="KW-0238">DNA-binding</keyword>
<dbReference type="AlphaFoldDB" id="A0A1C7I873"/>
<keyword evidence="1" id="KW-0805">Transcription regulation</keyword>
<dbReference type="InterPro" id="IPR036244">
    <property type="entry name" value="TipA-like_antibiotic-bd"/>
</dbReference>
<organism evidence="6 7">
    <name type="scientific">Blautia pseudococcoides</name>
    <dbReference type="NCBI Taxonomy" id="1796616"/>
    <lineage>
        <taxon>Bacteria</taxon>
        <taxon>Bacillati</taxon>
        <taxon>Bacillota</taxon>
        <taxon>Clostridia</taxon>
        <taxon>Lachnospirales</taxon>
        <taxon>Lachnospiraceae</taxon>
        <taxon>Blautia</taxon>
    </lineage>
</organism>
<dbReference type="InterPro" id="IPR047057">
    <property type="entry name" value="MerR_fam"/>
</dbReference>
<dbReference type="OrthoDB" id="9814833at2"/>
<name>A0A1C7I873_9FIRM</name>
<evidence type="ECO:0000313" key="7">
    <source>
        <dbReference type="Proteomes" id="UP000092574"/>
    </source>
</evidence>
<keyword evidence="4" id="KW-0804">Transcription</keyword>
<sequence>MNKQPRTVHEVVDLTGITARTLHYYDQIGLFKPSIVTEAKYRLYTESDLCRLQEILFFREVGFSLKEIKQLLASPDYNRQEVLKKHICILEAQRDRINALIKLVEAEIRGGSTLSFEAFSNSKIARLQTQFREEMIERWGNTDSFREYEETFSTQARKLQNEQLDAFYSFAQELFERLALYEDCSPGCMEVQQIVKEWQQYISEHFYNCDKQMLINLGNLYVTDKRFSNFINRNGSGDLAAFLNEAISIFCNNPNAI</sequence>
<gene>
    <name evidence="6" type="ORF">A4V09_08770</name>
</gene>
<dbReference type="SUPFAM" id="SSF46955">
    <property type="entry name" value="Putative DNA-binding domain"/>
    <property type="match status" value="1"/>
</dbReference>
<dbReference type="SUPFAM" id="SSF89082">
    <property type="entry name" value="Antibiotic binding domain of TipA-like multidrug resistance regulators"/>
    <property type="match status" value="1"/>
</dbReference>
<protein>
    <submittedName>
        <fullName evidence="6">MerR family transcriptional regulator</fullName>
    </submittedName>
</protein>
<evidence type="ECO:0000256" key="2">
    <source>
        <dbReference type="ARBA" id="ARBA00023125"/>
    </source>
</evidence>
<evidence type="ECO:0000256" key="3">
    <source>
        <dbReference type="ARBA" id="ARBA00023159"/>
    </source>
</evidence>
<dbReference type="InterPro" id="IPR000551">
    <property type="entry name" value="MerR-type_HTH_dom"/>
</dbReference>
<accession>A0A1C7I873</accession>
<evidence type="ECO:0000259" key="5">
    <source>
        <dbReference type="PROSITE" id="PS50937"/>
    </source>
</evidence>
<dbReference type="Proteomes" id="UP000092574">
    <property type="component" value="Chromosome"/>
</dbReference>
<evidence type="ECO:0000256" key="1">
    <source>
        <dbReference type="ARBA" id="ARBA00023015"/>
    </source>
</evidence>
<dbReference type="PANTHER" id="PTHR30204:SF90">
    <property type="entry name" value="HTH-TYPE TRANSCRIPTIONAL ACTIVATOR MTA"/>
    <property type="match status" value="1"/>
</dbReference>
<dbReference type="CDD" id="cd01106">
    <property type="entry name" value="HTH_TipAL-Mta"/>
    <property type="match status" value="1"/>
</dbReference>
<dbReference type="RefSeq" id="WP_065542031.1">
    <property type="nucleotide sequence ID" value="NZ_CP015405.2"/>
</dbReference>
<feature type="domain" description="HTH merR-type" evidence="5">
    <location>
        <begin position="7"/>
        <end position="74"/>
    </location>
</feature>
<dbReference type="Pfam" id="PF07739">
    <property type="entry name" value="TipAS"/>
    <property type="match status" value="1"/>
</dbReference>
<proteinExistence type="predicted"/>
<reference evidence="6" key="1">
    <citation type="submission" date="2017-04" db="EMBL/GenBank/DDBJ databases">
        <title>Complete Genome Sequences of Twelve Strains of a Stable Defined Moderately Diverse Mouse Microbiota 2 (sDMDMm2).</title>
        <authorList>
            <person name="Uchimura Y."/>
            <person name="Wyss M."/>
            <person name="Brugiroux S."/>
            <person name="Limenitakis J.P."/>
            <person name="Stecher B."/>
            <person name="McCoy K.D."/>
            <person name="Macpherson A.J."/>
        </authorList>
    </citation>
    <scope>NUCLEOTIDE SEQUENCE</scope>
    <source>
        <strain evidence="6">YL58</strain>
    </source>
</reference>
<dbReference type="EMBL" id="CP015405">
    <property type="protein sequence ID" value="ANU75850.1"/>
    <property type="molecule type" value="Genomic_DNA"/>
</dbReference>
<dbReference type="KEGG" id="byl:A4V09_08770"/>
<dbReference type="Gene3D" id="1.10.1660.10">
    <property type="match status" value="1"/>
</dbReference>
<keyword evidence="7" id="KW-1185">Reference proteome</keyword>
<dbReference type="Gene3D" id="1.10.490.50">
    <property type="entry name" value="Antibiotic binding domain of TipA-like multidrug resistance regulators"/>
    <property type="match status" value="1"/>
</dbReference>
<dbReference type="InterPro" id="IPR012925">
    <property type="entry name" value="TipAS_dom"/>
</dbReference>
<dbReference type="Pfam" id="PF13411">
    <property type="entry name" value="MerR_1"/>
    <property type="match status" value="1"/>
</dbReference>